<evidence type="ECO:0000313" key="4">
    <source>
        <dbReference type="Proteomes" id="UP000314987"/>
    </source>
</evidence>
<dbReference type="InterPro" id="IPR003123">
    <property type="entry name" value="VPS9"/>
</dbReference>
<dbReference type="SUPFAM" id="SSF109993">
    <property type="entry name" value="VPS9 domain"/>
    <property type="match status" value="1"/>
</dbReference>
<dbReference type="SUPFAM" id="SSF82185">
    <property type="entry name" value="Histone H3 K4-specific methyltransferase SET7/9 N-terminal domain"/>
    <property type="match status" value="2"/>
</dbReference>
<dbReference type="InterPro" id="IPR037191">
    <property type="entry name" value="VPS9_dom_sf"/>
</dbReference>
<dbReference type="GO" id="GO:0031267">
    <property type="term" value="F:small GTPase binding"/>
    <property type="evidence" value="ECO:0007669"/>
    <property type="project" value="TreeGrafter"/>
</dbReference>
<dbReference type="SUPFAM" id="SSF48065">
    <property type="entry name" value="DBL homology domain (DH-domain)"/>
    <property type="match status" value="1"/>
</dbReference>
<dbReference type="SMART" id="SM00698">
    <property type="entry name" value="MORN"/>
    <property type="match status" value="6"/>
</dbReference>
<reference evidence="3" key="3">
    <citation type="submission" date="2025-09" db="UniProtKB">
        <authorList>
            <consortium name="Ensembl"/>
        </authorList>
    </citation>
    <scope>IDENTIFICATION</scope>
</reference>
<dbReference type="PROSITE" id="PS51205">
    <property type="entry name" value="VPS9"/>
    <property type="match status" value="1"/>
</dbReference>
<dbReference type="Gene3D" id="2.20.110.10">
    <property type="entry name" value="Histone H3 K4-specific methyltransferase SET7/9 N-terminal domain"/>
    <property type="match status" value="2"/>
</dbReference>
<reference evidence="3" key="2">
    <citation type="submission" date="2025-08" db="UniProtKB">
        <authorList>
            <consortium name="Ensembl"/>
        </authorList>
    </citation>
    <scope>IDENTIFICATION</scope>
</reference>
<dbReference type="InterPro" id="IPR003409">
    <property type="entry name" value="MORN"/>
</dbReference>
<dbReference type="PANTHER" id="PTHR46089">
    <property type="entry name" value="ALSIN HOMOLOG"/>
    <property type="match status" value="1"/>
</dbReference>
<gene>
    <name evidence="3" type="primary">ALS2CL</name>
</gene>
<protein>
    <submittedName>
        <fullName evidence="3">ALS2 C-terminal like</fullName>
    </submittedName>
</protein>
<dbReference type="GO" id="GO:0031410">
    <property type="term" value="C:cytoplasmic vesicle"/>
    <property type="evidence" value="ECO:0007669"/>
    <property type="project" value="TreeGrafter"/>
</dbReference>
<keyword evidence="1" id="KW-0677">Repeat</keyword>
<dbReference type="OMA" id="HWQEGSM"/>
<organism evidence="3 4">
    <name type="scientific">Vombatus ursinus</name>
    <name type="common">Common wombat</name>
    <dbReference type="NCBI Taxonomy" id="29139"/>
    <lineage>
        <taxon>Eukaryota</taxon>
        <taxon>Metazoa</taxon>
        <taxon>Chordata</taxon>
        <taxon>Craniata</taxon>
        <taxon>Vertebrata</taxon>
        <taxon>Euteleostomi</taxon>
        <taxon>Mammalia</taxon>
        <taxon>Metatheria</taxon>
        <taxon>Diprotodontia</taxon>
        <taxon>Vombatidae</taxon>
        <taxon>Vombatus</taxon>
    </lineage>
</organism>
<dbReference type="Gene3D" id="2.30.29.30">
    <property type="entry name" value="Pleckstrin-homology domain (PH domain)/Phosphotyrosine-binding domain (PTB)"/>
    <property type="match status" value="1"/>
</dbReference>
<evidence type="ECO:0000256" key="1">
    <source>
        <dbReference type="ARBA" id="ARBA00022737"/>
    </source>
</evidence>
<name>A0A4X2KQT2_VOMUR</name>
<dbReference type="GeneTree" id="ENSGT00940000161305"/>
<dbReference type="AlphaFoldDB" id="A0A4X2KQT2"/>
<dbReference type="PANTHER" id="PTHR46089:SF1">
    <property type="entry name" value="ALS2 C-TERMINAL-LIKE PROTEIN"/>
    <property type="match status" value="1"/>
</dbReference>
<dbReference type="InterPro" id="IPR035899">
    <property type="entry name" value="DBL_dom_sf"/>
</dbReference>
<dbReference type="SUPFAM" id="SSF50729">
    <property type="entry name" value="PH domain-like"/>
    <property type="match status" value="1"/>
</dbReference>
<reference evidence="4" key="1">
    <citation type="submission" date="2018-12" db="EMBL/GenBank/DDBJ databases">
        <authorList>
            <person name="Yazar S."/>
        </authorList>
    </citation>
    <scope>NUCLEOTIDE SEQUENCE [LARGE SCALE GENOMIC DNA]</scope>
</reference>
<dbReference type="Pfam" id="PF25383">
    <property type="entry name" value="PH_alsin"/>
    <property type="match status" value="1"/>
</dbReference>
<accession>A0A4X2KQT2</accession>
<dbReference type="InterPro" id="IPR051984">
    <property type="entry name" value="Alsin"/>
</dbReference>
<evidence type="ECO:0000259" key="2">
    <source>
        <dbReference type="PROSITE" id="PS51205"/>
    </source>
</evidence>
<dbReference type="Gene3D" id="1.20.900.10">
    <property type="entry name" value="Dbl homology (DH) domain"/>
    <property type="match status" value="1"/>
</dbReference>
<feature type="domain" description="VPS9" evidence="2">
    <location>
        <begin position="802"/>
        <end position="948"/>
    </location>
</feature>
<dbReference type="GO" id="GO:0016197">
    <property type="term" value="P:endosomal transport"/>
    <property type="evidence" value="ECO:0007669"/>
    <property type="project" value="TreeGrafter"/>
</dbReference>
<dbReference type="InterPro" id="IPR011993">
    <property type="entry name" value="PH-like_dom_sf"/>
</dbReference>
<evidence type="ECO:0000313" key="3">
    <source>
        <dbReference type="Ensembl" id="ENSVURP00010014554.1"/>
    </source>
</evidence>
<dbReference type="Pfam" id="PF02493">
    <property type="entry name" value="MORN"/>
    <property type="match status" value="7"/>
</dbReference>
<dbReference type="Ensembl" id="ENSVURT00010016550.1">
    <property type="protein sequence ID" value="ENSVURP00010014554.1"/>
    <property type="gene ID" value="ENSVURG00010011135.1"/>
</dbReference>
<keyword evidence="4" id="KW-1185">Reference proteome</keyword>
<dbReference type="InterPro" id="IPR057248">
    <property type="entry name" value="Alsin-like_PH"/>
</dbReference>
<proteinExistence type="predicted"/>
<dbReference type="Proteomes" id="UP000314987">
    <property type="component" value="Unassembled WGS sequence"/>
</dbReference>
<dbReference type="STRING" id="29139.ENSVURP00010014554"/>
<sequence>MCTPEETSLLQVEETFLALLGRINTLVFQPLLLVEPSNVKDQECLRLLLQLSEQYQHLWDLTQVSLRTLRQRLDSPATVGLHTLHLLRSPDLFLDAYRRYFVIYTSCVAMQTFQKATRKKSEFWRSQRKALKQFLTSVILETSGAAGLPHILCQPLTDHVQQYVLTLLRLADAIGEHHSARELAIQAADRFVTLQSFIRQALDEASATQALWETLGNRLGDALCTADRRLLLDSQDIPVVTGPVRADRVLLFNDVLVLLQGHSFQTFDLKLVWVDARHDKKQMPNRYGFHVITPEEEFSLSAKDAQDKTCWLSTVSQATCQALSGKRDIPVLEQDQNQEGAQPPASRYCLYTFRTEDRLRLATYDGNWFWGKPHGKGTLKWPDGRNHVGDFHQGLEHGFGIRLVPRGAEDKYDCYKCHWREGQMQGYGICEYANESVYKGYFRDNMRQGFGVLESSPQAPQPFKFMGHWDRDKKNGYGVLEDKDRGERYIGMWQADHRHGQGIVVTQSGICYQRTFHADKMVGPGILLLEDDSLYEGSFTRDLAYTGKGKITFPNGYFLKASFSTGVGKGFHTQGVLETTAHPLDPMHTCKRQLGLEAFPVESRWQGIYQQFREFVHCNCPEDAQEAFLGFHVQTAKELRKSQEYLFCDRSNPDEVSAKIKDILAELPTHQDPESLQLYLQKALKSSVHPLGKLMKLLTLAFQATYSGIGANKHLLVLAQEEVKHHAQEVWAFYQGLLRVALERQGQIQEESEDTSNSHPEAYRLVLPIILSCFYPELFMLYMLYHEKEDNLYSQGIADLSLFPDTKLLECLDVQKHLWPLKDLTLTTNQRYSLVRDKCFLSATECLQKIITTVDPREKLEMLEKTYVEIENTVSRVLEREHKLPMDDLLPLLIYVVSRARIQHLGAEIHLIRDMMDPIHRGGLYDFLLTALESCYEHIQKEDMRLHRLAGVHNQKALWSQARERCKAGPEKQNSRAFHCAVHDAVPQEDPAIIQGTGTFTQISFPTRGPLSSSLLHNNKGL</sequence>
<dbReference type="Pfam" id="PF02204">
    <property type="entry name" value="VPS9"/>
    <property type="match status" value="1"/>
</dbReference>
<dbReference type="GO" id="GO:0005085">
    <property type="term" value="F:guanyl-nucleotide exchange factor activity"/>
    <property type="evidence" value="ECO:0007669"/>
    <property type="project" value="TreeGrafter"/>
</dbReference>
<dbReference type="Gene3D" id="1.20.1050.80">
    <property type="entry name" value="VPS9 domain"/>
    <property type="match status" value="1"/>
</dbReference>